<dbReference type="Gene3D" id="3.40.50.1820">
    <property type="entry name" value="alpha/beta hydrolase"/>
    <property type="match status" value="1"/>
</dbReference>
<dbReference type="Pfam" id="PF18117">
    <property type="entry name" value="EDS1_EP"/>
    <property type="match status" value="1"/>
</dbReference>
<gene>
    <name evidence="9" type="primary">PanSAG101</name>
    <name evidence="9" type="ORF">PanWU01x14_244260</name>
</gene>
<keyword evidence="6" id="KW-0539">Nucleus</keyword>
<dbReference type="OrthoDB" id="438440at2759"/>
<evidence type="ECO:0000313" key="10">
    <source>
        <dbReference type="Proteomes" id="UP000237105"/>
    </source>
</evidence>
<name>A0A2P5BF98_PARAD</name>
<dbReference type="GO" id="GO:0005634">
    <property type="term" value="C:nucleus"/>
    <property type="evidence" value="ECO:0007669"/>
    <property type="project" value="UniProtKB-SubCell"/>
</dbReference>
<dbReference type="EMBL" id="JXTB01000294">
    <property type="protein sequence ID" value="PON47467.1"/>
    <property type="molecule type" value="Genomic_DNA"/>
</dbReference>
<dbReference type="InterPro" id="IPR002921">
    <property type="entry name" value="Fungal_lipase-type"/>
</dbReference>
<reference evidence="10" key="1">
    <citation type="submission" date="2016-06" db="EMBL/GenBank/DDBJ databases">
        <title>Parallel loss of symbiosis genes in relatives of nitrogen-fixing non-legume Parasponia.</title>
        <authorList>
            <person name="Van Velzen R."/>
            <person name="Holmer R."/>
            <person name="Bu F."/>
            <person name="Rutten L."/>
            <person name="Van Zeijl A."/>
            <person name="Liu W."/>
            <person name="Santuari L."/>
            <person name="Cao Q."/>
            <person name="Sharma T."/>
            <person name="Shen D."/>
            <person name="Roswanjaya Y."/>
            <person name="Wardhani T."/>
            <person name="Kalhor M.S."/>
            <person name="Jansen J."/>
            <person name="Van den Hoogen J."/>
            <person name="Gungor B."/>
            <person name="Hartog M."/>
            <person name="Hontelez J."/>
            <person name="Verver J."/>
            <person name="Yang W.-C."/>
            <person name="Schijlen E."/>
            <person name="Repin R."/>
            <person name="Schilthuizen M."/>
            <person name="Schranz E."/>
            <person name="Heidstra R."/>
            <person name="Miyata K."/>
            <person name="Fedorova E."/>
            <person name="Kohlen W."/>
            <person name="Bisseling T."/>
            <person name="Smit S."/>
            <person name="Geurts R."/>
        </authorList>
    </citation>
    <scope>NUCLEOTIDE SEQUENCE [LARGE SCALE GENOMIC DNA]</scope>
    <source>
        <strain evidence="10">cv. WU1-14</strain>
    </source>
</reference>
<dbReference type="Pfam" id="PF01764">
    <property type="entry name" value="Lipase_3"/>
    <property type="match status" value="1"/>
</dbReference>
<dbReference type="PANTHER" id="PTHR46898">
    <property type="entry name" value="SENESCENCE-ASSOCIATED CARBOXYLESTERASE 101"/>
    <property type="match status" value="1"/>
</dbReference>
<evidence type="ECO:0000256" key="4">
    <source>
        <dbReference type="ARBA" id="ARBA00022801"/>
    </source>
</evidence>
<dbReference type="STRING" id="3476.A0A2P5BF98"/>
<evidence type="ECO:0000256" key="2">
    <source>
        <dbReference type="ARBA" id="ARBA00004496"/>
    </source>
</evidence>
<dbReference type="InterPro" id="IPR029058">
    <property type="entry name" value="AB_hydrolase_fold"/>
</dbReference>
<comment type="subcellular location">
    <subcellularLocation>
        <location evidence="2">Cytoplasm</location>
    </subcellularLocation>
    <subcellularLocation>
        <location evidence="1">Nucleus</location>
    </subcellularLocation>
</comment>
<dbReference type="PANTHER" id="PTHR46898:SF3">
    <property type="entry name" value="FUNGAL LIPASE-LIKE DOMAIN-CONTAINING PROTEIN"/>
    <property type="match status" value="1"/>
</dbReference>
<sequence length="588" mass="66552">MTKLFSSGSELANVVVGSDLLQQSWKAILELANGNPDPSLRFGISQEGKNPTIITFFTSHDFAIDRLKQGPDLVSSSSSVAKDSFGLFVSLSGKTQFAINRAAISLFDQHRDKLLSELKDKINDSNRLIITGYSLGGSVALLFTLWLLESVTSRKPKPLCITFGSPLIGDTGLQKALVQYSWNSYFLNVVSDQDPVPKLFINPDLGTETAHLENGHKPFGTFLLCSGSGCSCFEDPETVLQLLVKTAPSANQDLNQRNGLYPYGNIVEYVKRKALCRDNSDAERAPSPFAAGIITELSAIGITSPQDQNEEIDGLVERMEKQEKKFLMAKNKSLISFKKLTDAKIFMTYLEWYKKASEDKKIGYYDCFKKKLSKTDMDVDEFCRRLTNYWVDMVEAAEKKPQKEGASFRMRCLFGGTNYRRMVEPLHIAKYYNQKGGRQAIDYRNKGRHRHFRILEEWLEQWQKEQKNEVGSTTPNDRKRKMVAPSLTIDSCFWAEVEEAILSCKLLNSTESSVEEKDSSKKDLKKFEAYVLGLLKAYSVSIEIFLEGSSFMLWWEDYKKAMGSSFTSPLTNIIENHHKRKRYATGDL</sequence>
<dbReference type="CDD" id="cd00519">
    <property type="entry name" value="Lipase_3"/>
    <property type="match status" value="1"/>
</dbReference>
<keyword evidence="10" id="KW-1185">Reference proteome</keyword>
<evidence type="ECO:0000256" key="6">
    <source>
        <dbReference type="ARBA" id="ARBA00023242"/>
    </source>
</evidence>
<dbReference type="InterPro" id="IPR044603">
    <property type="entry name" value="SAG101-like"/>
</dbReference>
<dbReference type="SUPFAM" id="SSF53474">
    <property type="entry name" value="alpha/beta-Hydrolases"/>
    <property type="match status" value="1"/>
</dbReference>
<organism evidence="9 10">
    <name type="scientific">Parasponia andersonii</name>
    <name type="common">Sponia andersonii</name>
    <dbReference type="NCBI Taxonomy" id="3476"/>
    <lineage>
        <taxon>Eukaryota</taxon>
        <taxon>Viridiplantae</taxon>
        <taxon>Streptophyta</taxon>
        <taxon>Embryophyta</taxon>
        <taxon>Tracheophyta</taxon>
        <taxon>Spermatophyta</taxon>
        <taxon>Magnoliopsida</taxon>
        <taxon>eudicotyledons</taxon>
        <taxon>Gunneridae</taxon>
        <taxon>Pentapetalae</taxon>
        <taxon>rosids</taxon>
        <taxon>fabids</taxon>
        <taxon>Rosales</taxon>
        <taxon>Cannabaceae</taxon>
        <taxon>Parasponia</taxon>
    </lineage>
</organism>
<dbReference type="AlphaFoldDB" id="A0A2P5BF98"/>
<dbReference type="GO" id="GO:0005737">
    <property type="term" value="C:cytoplasm"/>
    <property type="evidence" value="ECO:0007669"/>
    <property type="project" value="UniProtKB-SubCell"/>
</dbReference>
<comment type="caution">
    <text evidence="9">The sequence shown here is derived from an EMBL/GenBank/DDBJ whole genome shotgun (WGS) entry which is preliminary data.</text>
</comment>
<keyword evidence="3" id="KW-0963">Cytoplasm</keyword>
<feature type="domain" description="EDS1 EP" evidence="8">
    <location>
        <begin position="350"/>
        <end position="572"/>
    </location>
</feature>
<dbReference type="GO" id="GO:0006952">
    <property type="term" value="P:defense response"/>
    <property type="evidence" value="ECO:0007669"/>
    <property type="project" value="UniProtKB-KW"/>
</dbReference>
<evidence type="ECO:0000256" key="5">
    <source>
        <dbReference type="ARBA" id="ARBA00022821"/>
    </source>
</evidence>
<dbReference type="GO" id="GO:0006629">
    <property type="term" value="P:lipid metabolic process"/>
    <property type="evidence" value="ECO:0007669"/>
    <property type="project" value="InterPro"/>
</dbReference>
<evidence type="ECO:0000259" key="7">
    <source>
        <dbReference type="Pfam" id="PF01764"/>
    </source>
</evidence>
<protein>
    <submittedName>
        <fullName evidence="9">Acyl hydrolase</fullName>
    </submittedName>
</protein>
<accession>A0A2P5BF98</accession>
<evidence type="ECO:0000313" key="9">
    <source>
        <dbReference type="EMBL" id="PON47467.1"/>
    </source>
</evidence>
<evidence type="ECO:0000256" key="1">
    <source>
        <dbReference type="ARBA" id="ARBA00004123"/>
    </source>
</evidence>
<proteinExistence type="predicted"/>
<keyword evidence="4 9" id="KW-0378">Hydrolase</keyword>
<dbReference type="GO" id="GO:0052689">
    <property type="term" value="F:carboxylic ester hydrolase activity"/>
    <property type="evidence" value="ECO:0007669"/>
    <property type="project" value="InterPro"/>
</dbReference>
<keyword evidence="5" id="KW-0611">Plant defense</keyword>
<evidence type="ECO:0000256" key="3">
    <source>
        <dbReference type="ARBA" id="ARBA00022490"/>
    </source>
</evidence>
<feature type="domain" description="Fungal lipase-type" evidence="7">
    <location>
        <begin position="96"/>
        <end position="200"/>
    </location>
</feature>
<evidence type="ECO:0000259" key="8">
    <source>
        <dbReference type="Pfam" id="PF18117"/>
    </source>
</evidence>
<dbReference type="InterPro" id="IPR041266">
    <property type="entry name" value="EDS1_EP"/>
</dbReference>
<dbReference type="Proteomes" id="UP000237105">
    <property type="component" value="Unassembled WGS sequence"/>
</dbReference>